<organism evidence="2 3">
    <name type="scientific">Phycicoccus sonneratiae</name>
    <dbReference type="NCBI Taxonomy" id="2807628"/>
    <lineage>
        <taxon>Bacteria</taxon>
        <taxon>Bacillati</taxon>
        <taxon>Actinomycetota</taxon>
        <taxon>Actinomycetes</taxon>
        <taxon>Micrococcales</taxon>
        <taxon>Intrasporangiaceae</taxon>
        <taxon>Phycicoccus</taxon>
    </lineage>
</organism>
<dbReference type="SUPFAM" id="SSF56219">
    <property type="entry name" value="DNase I-like"/>
    <property type="match status" value="1"/>
</dbReference>
<dbReference type="GO" id="GO:0004519">
    <property type="term" value="F:endonuclease activity"/>
    <property type="evidence" value="ECO:0007669"/>
    <property type="project" value="UniProtKB-KW"/>
</dbReference>
<dbReference type="InterPro" id="IPR051916">
    <property type="entry name" value="GPI-anchor_lipid_remodeler"/>
</dbReference>
<dbReference type="Pfam" id="PF03372">
    <property type="entry name" value="Exo_endo_phos"/>
    <property type="match status" value="1"/>
</dbReference>
<dbReference type="InterPro" id="IPR036691">
    <property type="entry name" value="Endo/exonu/phosph_ase_sf"/>
</dbReference>
<keyword evidence="2" id="KW-0255">Endonuclease</keyword>
<dbReference type="PANTHER" id="PTHR14859:SF15">
    <property type="entry name" value="ENDONUCLEASE_EXONUCLEASE_PHOSPHATASE DOMAIN-CONTAINING PROTEIN"/>
    <property type="match status" value="1"/>
</dbReference>
<reference evidence="2" key="1">
    <citation type="submission" date="2021-02" db="EMBL/GenBank/DDBJ databases">
        <title>Phycicoccus sp. MQZ13P-5T, whole genome shotgun sequence.</title>
        <authorList>
            <person name="Tuo L."/>
        </authorList>
    </citation>
    <scope>NUCLEOTIDE SEQUENCE</scope>
    <source>
        <strain evidence="2">MQZ13P-5</strain>
    </source>
</reference>
<evidence type="ECO:0000259" key="1">
    <source>
        <dbReference type="Pfam" id="PF03372"/>
    </source>
</evidence>
<keyword evidence="3" id="KW-1185">Reference proteome</keyword>
<name>A0ABS2CRE2_9MICO</name>
<gene>
    <name evidence="2" type="ORF">JQN70_18815</name>
</gene>
<proteinExistence type="predicted"/>
<feature type="domain" description="Endonuclease/exonuclease/phosphatase" evidence="1">
    <location>
        <begin position="10"/>
        <end position="216"/>
    </location>
</feature>
<evidence type="ECO:0000313" key="2">
    <source>
        <dbReference type="EMBL" id="MBM6402452.1"/>
    </source>
</evidence>
<dbReference type="Proteomes" id="UP001430172">
    <property type="component" value="Unassembled WGS sequence"/>
</dbReference>
<dbReference type="EMBL" id="JAFDVD010000026">
    <property type="protein sequence ID" value="MBM6402452.1"/>
    <property type="molecule type" value="Genomic_DNA"/>
</dbReference>
<keyword evidence="2" id="KW-0378">Hydrolase</keyword>
<keyword evidence="2" id="KW-0540">Nuclease</keyword>
<sequence length="226" mass="25190">MTAERFRVASYNTRDFLDDHRLAARVVRAVDPDVLCLQEVPRRLLAGWRTARFARACGMRWTGRHRGSGGTTVFTSSRVRALAADHVRLPVRWPDRTRGYAVVRVAVGHAEVTAVSVHLSLRPPERVAHTERILARIADAGPLVLAGDLNEDDTGGAWRLIDVPDRLHLVSPATPTFPAARPRRRLDVVFASPGLRVLPHREVLLPDTVWAAASDHRPTWVDLEIP</sequence>
<comment type="caution">
    <text evidence="2">The sequence shown here is derived from an EMBL/GenBank/DDBJ whole genome shotgun (WGS) entry which is preliminary data.</text>
</comment>
<dbReference type="PANTHER" id="PTHR14859">
    <property type="entry name" value="CALCOFLUOR WHITE HYPERSENSITIVE PROTEIN PRECURSOR"/>
    <property type="match status" value="1"/>
</dbReference>
<dbReference type="Gene3D" id="3.60.10.10">
    <property type="entry name" value="Endonuclease/exonuclease/phosphatase"/>
    <property type="match status" value="1"/>
</dbReference>
<dbReference type="InterPro" id="IPR005135">
    <property type="entry name" value="Endo/exonuclease/phosphatase"/>
</dbReference>
<accession>A0ABS2CRE2</accession>
<evidence type="ECO:0000313" key="3">
    <source>
        <dbReference type="Proteomes" id="UP001430172"/>
    </source>
</evidence>
<dbReference type="RefSeq" id="WP_204132918.1">
    <property type="nucleotide sequence ID" value="NZ_JAFDVD010000026.1"/>
</dbReference>
<protein>
    <submittedName>
        <fullName evidence="2">Endonuclease/exonuclease/phosphatase family protein</fullName>
    </submittedName>
</protein>